<name>A0A8T0IQU7_CERPU</name>
<comment type="caution">
    <text evidence="3">The sequence shown here is derived from an EMBL/GenBank/DDBJ whole genome shotgun (WGS) entry which is preliminary data.</text>
</comment>
<feature type="compositionally biased region" description="Low complexity" evidence="2">
    <location>
        <begin position="28"/>
        <end position="42"/>
    </location>
</feature>
<evidence type="ECO:0000256" key="1">
    <source>
        <dbReference type="SAM" id="Coils"/>
    </source>
</evidence>
<dbReference type="EMBL" id="CM026422">
    <property type="protein sequence ID" value="KAG0585415.1"/>
    <property type="molecule type" value="Genomic_DNA"/>
</dbReference>
<organism evidence="3 4">
    <name type="scientific">Ceratodon purpureus</name>
    <name type="common">Fire moss</name>
    <name type="synonym">Dicranum purpureum</name>
    <dbReference type="NCBI Taxonomy" id="3225"/>
    <lineage>
        <taxon>Eukaryota</taxon>
        <taxon>Viridiplantae</taxon>
        <taxon>Streptophyta</taxon>
        <taxon>Embryophyta</taxon>
        <taxon>Bryophyta</taxon>
        <taxon>Bryophytina</taxon>
        <taxon>Bryopsida</taxon>
        <taxon>Dicranidae</taxon>
        <taxon>Pseudoditrichales</taxon>
        <taxon>Ditrichaceae</taxon>
        <taxon>Ceratodon</taxon>
    </lineage>
</organism>
<sequence length="728" mass="80159">MSDSSRISEKTQGLHLGHSNAGNDKSSIRSAATAAAAAYAWRKASRPKDGSGGRSGLTVVPSRPSPEGFMAMATTNGNPSPPVLGRRVSTSAVTLAHQLSFGSRDVDSTPDLAVDSRSVLNEARAKLATVEKKTVDQWRKAAAEAKALSKVEKGEERILQLEHQLSRIEDELRDAALIEVALYSVVAEHGSSAHKVHTPARRLARFYKYAYKNWGLERRAAISKNIVSGLVLVARACGNDVPRLTYWWSNVVVLRETIIQSCEDCSDVGSSGLEGDADSSLGNDFQARAFRSQQLRKSKSDVSYLLSPQGANKDWRTSGMLVATLFRIESWLHARVLESVWWQAMTPRMQLGGMHSANVKGSSADLNGDLSKFAGDSRDFAKDKMNYNSRKLGDTRQGNISVEIWKRAFTDALKRLCPLQGEGLECGCLPALNRMIIEECVVRLDVAMFNGILRDPDDDSPTDPLADPITDLSVLPIPIGSLTFGAGSHLKNVVVNWSTWLSALVSCKDRVPAEFRSSLPDDAEDEEPVQFNLLKATGDLLMLPKDILLDAEIRKEVCPGLNLPLIRRVLANFAPDDFSPDPISPGLLNALATEVANERRKFGEDDISPDDIAMACVPPVTYSPPPTSFVKLWIGEPANSTQWGRSPSSALRKGYTSDDELEEYENPLSLLQDKPRSDFKQSTKPVFNDRFCLLKQTSNHCCRREYFLDVAYTRSSIHDHTCHITLRC</sequence>
<accession>A0A8T0IQU7</accession>
<dbReference type="PANTHER" id="PTHR31344:SF11">
    <property type="entry name" value="NUCLEOLAR PROTEIN GAR2-LIKE PROTEIN"/>
    <property type="match status" value="1"/>
</dbReference>
<protein>
    <recommendedName>
        <fullName evidence="5">Dilute domain-containing protein</fullName>
    </recommendedName>
</protein>
<reference evidence="3" key="1">
    <citation type="submission" date="2020-06" db="EMBL/GenBank/DDBJ databases">
        <title>WGS assembly of Ceratodon purpureus strain R40.</title>
        <authorList>
            <person name="Carey S.B."/>
            <person name="Jenkins J."/>
            <person name="Shu S."/>
            <person name="Lovell J.T."/>
            <person name="Sreedasyam A."/>
            <person name="Maumus F."/>
            <person name="Tiley G.P."/>
            <person name="Fernandez-Pozo N."/>
            <person name="Barry K."/>
            <person name="Chen C."/>
            <person name="Wang M."/>
            <person name="Lipzen A."/>
            <person name="Daum C."/>
            <person name="Saski C.A."/>
            <person name="Payton A.C."/>
            <person name="Mcbreen J.C."/>
            <person name="Conrad R.E."/>
            <person name="Kollar L.M."/>
            <person name="Olsson S."/>
            <person name="Huttunen S."/>
            <person name="Landis J.B."/>
            <person name="Wickett N.J."/>
            <person name="Johnson M.G."/>
            <person name="Rensing S.A."/>
            <person name="Grimwood J."/>
            <person name="Schmutz J."/>
            <person name="Mcdaniel S.F."/>
        </authorList>
    </citation>
    <scope>NUCLEOTIDE SEQUENCE</scope>
    <source>
        <strain evidence="3">R40</strain>
    </source>
</reference>
<dbReference type="OrthoDB" id="20172at2759"/>
<feature type="coiled-coil region" evidence="1">
    <location>
        <begin position="151"/>
        <end position="178"/>
    </location>
</feature>
<keyword evidence="1" id="KW-0175">Coiled coil</keyword>
<evidence type="ECO:0000256" key="2">
    <source>
        <dbReference type="SAM" id="MobiDB-lite"/>
    </source>
</evidence>
<feature type="region of interest" description="Disordered" evidence="2">
    <location>
        <begin position="1"/>
        <end position="67"/>
    </location>
</feature>
<dbReference type="Proteomes" id="UP000822688">
    <property type="component" value="Chromosome 2"/>
</dbReference>
<keyword evidence="4" id="KW-1185">Reference proteome</keyword>
<proteinExistence type="predicted"/>
<dbReference type="AlphaFoldDB" id="A0A8T0IQU7"/>
<evidence type="ECO:0000313" key="3">
    <source>
        <dbReference type="EMBL" id="KAG0585415.1"/>
    </source>
</evidence>
<evidence type="ECO:0000313" key="4">
    <source>
        <dbReference type="Proteomes" id="UP000822688"/>
    </source>
</evidence>
<gene>
    <name evidence="3" type="ORF">KC19_2G010100</name>
</gene>
<dbReference type="GO" id="GO:0005643">
    <property type="term" value="C:nuclear pore"/>
    <property type="evidence" value="ECO:0007669"/>
    <property type="project" value="InterPro"/>
</dbReference>
<dbReference type="PANTHER" id="PTHR31344">
    <property type="entry name" value="NUCLEAR PORE COMPLEX PROTEIN NUP205"/>
    <property type="match status" value="1"/>
</dbReference>
<dbReference type="InterPro" id="IPR021827">
    <property type="entry name" value="Nup186/Nup192/Nup205"/>
</dbReference>
<evidence type="ECO:0008006" key="5">
    <source>
        <dbReference type="Google" id="ProtNLM"/>
    </source>
</evidence>